<sequence length="168" mass="17582">MDDSPYLTPAELDFRRDPSVTALGDGRYVVATDPPDDAAKTPDGDSDAAGRPDAPSARPTGELDTDGGVAVADPGAVTNEAGAVAAESAKADATDAEPADADATDESPEYFLDVAARTDEGEFDARFESDDIGVVCAAMLRWYARRVSPEDDPKKVLSVLLSRSEFAL</sequence>
<feature type="compositionally biased region" description="Acidic residues" evidence="1">
    <location>
        <begin position="94"/>
        <end position="108"/>
    </location>
</feature>
<accession>A0A1I6GRY6</accession>
<dbReference type="Proteomes" id="UP000198531">
    <property type="component" value="Unassembled WGS sequence"/>
</dbReference>
<evidence type="ECO:0000313" key="3">
    <source>
        <dbReference type="Proteomes" id="UP000198531"/>
    </source>
</evidence>
<dbReference type="STRING" id="553469.SAMN04487947_1570"/>
<protein>
    <submittedName>
        <fullName evidence="2">Uncharacterized protein</fullName>
    </submittedName>
</protein>
<dbReference type="RefSeq" id="WP_089806169.1">
    <property type="nucleotide sequence ID" value="NZ_FOYT01000001.1"/>
</dbReference>
<dbReference type="OrthoDB" id="282859at2157"/>
<feature type="region of interest" description="Disordered" evidence="1">
    <location>
        <begin position="1"/>
        <end position="108"/>
    </location>
</feature>
<evidence type="ECO:0000313" key="2">
    <source>
        <dbReference type="EMBL" id="SFR44896.1"/>
    </source>
</evidence>
<name>A0A1I6GRY6_9EURY</name>
<dbReference type="AlphaFoldDB" id="A0A1I6GRY6"/>
<dbReference type="InterPro" id="IPR055923">
    <property type="entry name" value="DUF7500"/>
</dbReference>
<dbReference type="Pfam" id="PF24332">
    <property type="entry name" value="DUF7500"/>
    <property type="match status" value="1"/>
</dbReference>
<keyword evidence="3" id="KW-1185">Reference proteome</keyword>
<evidence type="ECO:0000256" key="1">
    <source>
        <dbReference type="SAM" id="MobiDB-lite"/>
    </source>
</evidence>
<dbReference type="EMBL" id="FOYT01000001">
    <property type="protein sequence ID" value="SFR44896.1"/>
    <property type="molecule type" value="Genomic_DNA"/>
</dbReference>
<proteinExistence type="predicted"/>
<gene>
    <name evidence="2" type="ORF">SAMN04487947_1570</name>
</gene>
<organism evidence="2 3">
    <name type="scientific">Halogeometricum rufum</name>
    <dbReference type="NCBI Taxonomy" id="553469"/>
    <lineage>
        <taxon>Archaea</taxon>
        <taxon>Methanobacteriati</taxon>
        <taxon>Methanobacteriota</taxon>
        <taxon>Stenosarchaea group</taxon>
        <taxon>Halobacteria</taxon>
        <taxon>Halobacteriales</taxon>
        <taxon>Haloferacaceae</taxon>
        <taxon>Halogeometricum</taxon>
    </lineage>
</organism>
<reference evidence="3" key="1">
    <citation type="submission" date="2016-10" db="EMBL/GenBank/DDBJ databases">
        <authorList>
            <person name="Varghese N."/>
            <person name="Submissions S."/>
        </authorList>
    </citation>
    <scope>NUCLEOTIDE SEQUENCE [LARGE SCALE GENOMIC DNA]</scope>
    <source>
        <strain evidence="3">CGMCC 1.7736</strain>
    </source>
</reference>